<dbReference type="RefSeq" id="WP_184538792.1">
    <property type="nucleotide sequence ID" value="NZ_JACHJW010000001.1"/>
</dbReference>
<gene>
    <name evidence="20" type="ORF">FHR38_006259</name>
</gene>
<dbReference type="PANTHER" id="PTHR19271">
    <property type="entry name" value="CYTOCHROME B"/>
    <property type="match status" value="1"/>
</dbReference>
<keyword evidence="15 18" id="KW-0472">Membrane</keyword>
<dbReference type="GO" id="GO:0005886">
    <property type="term" value="C:plasma membrane"/>
    <property type="evidence" value="ECO:0007669"/>
    <property type="project" value="UniProtKB-SubCell"/>
</dbReference>
<feature type="transmembrane region" description="Helical" evidence="18">
    <location>
        <begin position="324"/>
        <end position="344"/>
    </location>
</feature>
<reference evidence="20 21" key="1">
    <citation type="submission" date="2020-08" db="EMBL/GenBank/DDBJ databases">
        <title>Sequencing the genomes of 1000 actinobacteria strains.</title>
        <authorList>
            <person name="Klenk H.-P."/>
        </authorList>
    </citation>
    <scope>NUCLEOTIDE SEQUENCE [LARGE SCALE GENOMIC DNA]</scope>
    <source>
        <strain evidence="20 21">DSM 45886</strain>
    </source>
</reference>
<comment type="catalytic activity">
    <reaction evidence="16">
        <text>a quinol + 2 Fe(III)-[cytochrome c](out) = a quinone + 2 Fe(II)-[cytochrome c](out) + 2 H(+)(out)</text>
        <dbReference type="Rhea" id="RHEA:11484"/>
        <dbReference type="Rhea" id="RHEA-COMP:10350"/>
        <dbReference type="Rhea" id="RHEA-COMP:14399"/>
        <dbReference type="ChEBI" id="CHEBI:15378"/>
        <dbReference type="ChEBI" id="CHEBI:24646"/>
        <dbReference type="ChEBI" id="CHEBI:29033"/>
        <dbReference type="ChEBI" id="CHEBI:29034"/>
        <dbReference type="ChEBI" id="CHEBI:132124"/>
        <dbReference type="EC" id="7.1.1.8"/>
    </reaction>
</comment>
<evidence type="ECO:0000256" key="14">
    <source>
        <dbReference type="ARBA" id="ARBA00023004"/>
    </source>
</evidence>
<evidence type="ECO:0000256" key="17">
    <source>
        <dbReference type="ARBA" id="ARBA00029568"/>
    </source>
</evidence>
<evidence type="ECO:0000256" key="10">
    <source>
        <dbReference type="ARBA" id="ARBA00022723"/>
    </source>
</evidence>
<evidence type="ECO:0000256" key="3">
    <source>
        <dbReference type="ARBA" id="ARBA00012951"/>
    </source>
</evidence>
<evidence type="ECO:0000256" key="4">
    <source>
        <dbReference type="ARBA" id="ARBA00016116"/>
    </source>
</evidence>
<evidence type="ECO:0000256" key="11">
    <source>
        <dbReference type="ARBA" id="ARBA00022967"/>
    </source>
</evidence>
<dbReference type="InterPro" id="IPR036150">
    <property type="entry name" value="Cyt_b/b6_C_sf"/>
</dbReference>
<evidence type="ECO:0000256" key="1">
    <source>
        <dbReference type="ARBA" id="ARBA00001971"/>
    </source>
</evidence>
<dbReference type="FunFam" id="1.20.810.10:FF:000007">
    <property type="entry name" value="Ubiquinol-cytochrome C reductase B subunit"/>
    <property type="match status" value="1"/>
</dbReference>
<evidence type="ECO:0000256" key="16">
    <source>
        <dbReference type="ARBA" id="ARBA00029351"/>
    </source>
</evidence>
<dbReference type="Proteomes" id="UP000578819">
    <property type="component" value="Unassembled WGS sequence"/>
</dbReference>
<evidence type="ECO:0000256" key="2">
    <source>
        <dbReference type="ARBA" id="ARBA00004651"/>
    </source>
</evidence>
<feature type="transmembrane region" description="Helical" evidence="18">
    <location>
        <begin position="135"/>
        <end position="155"/>
    </location>
</feature>
<feature type="domain" description="Cytochrome b/b6 N-terminal region profile" evidence="19">
    <location>
        <begin position="6"/>
        <end position="232"/>
    </location>
</feature>
<keyword evidence="7" id="KW-0349">Heme</keyword>
<dbReference type="PANTHER" id="PTHR19271:SF16">
    <property type="entry name" value="CYTOCHROME B"/>
    <property type="match status" value="1"/>
</dbReference>
<proteinExistence type="predicted"/>
<comment type="cofactor">
    <cofactor evidence="1">
        <name>heme</name>
        <dbReference type="ChEBI" id="CHEBI:30413"/>
    </cofactor>
</comment>
<keyword evidence="10" id="KW-0479">Metal-binding</keyword>
<feature type="transmembrane region" description="Helical" evidence="18">
    <location>
        <begin position="104"/>
        <end position="123"/>
    </location>
</feature>
<dbReference type="PROSITE" id="PS51002">
    <property type="entry name" value="CYTB_NTER"/>
    <property type="match status" value="1"/>
</dbReference>
<keyword evidence="9 18" id="KW-0812">Transmembrane</keyword>
<evidence type="ECO:0000256" key="12">
    <source>
        <dbReference type="ARBA" id="ARBA00022982"/>
    </source>
</evidence>
<evidence type="ECO:0000259" key="19">
    <source>
        <dbReference type="PROSITE" id="PS51002"/>
    </source>
</evidence>
<dbReference type="GO" id="GO:0016491">
    <property type="term" value="F:oxidoreductase activity"/>
    <property type="evidence" value="ECO:0007669"/>
    <property type="project" value="InterPro"/>
</dbReference>
<dbReference type="EMBL" id="JACHJW010000001">
    <property type="protein sequence ID" value="MBB4962526.1"/>
    <property type="molecule type" value="Genomic_DNA"/>
</dbReference>
<comment type="caution">
    <text evidence="20">The sequence shown here is derived from an EMBL/GenBank/DDBJ whole genome shotgun (WGS) entry which is preliminary data.</text>
</comment>
<accession>A0A7W7SX37</accession>
<keyword evidence="14" id="KW-0408">Iron</keyword>
<dbReference type="InterPro" id="IPR005797">
    <property type="entry name" value="Cyt_b/b6_N"/>
</dbReference>
<organism evidence="20 21">
    <name type="scientific">Micromonospora polyrhachis</name>
    <dbReference type="NCBI Taxonomy" id="1282883"/>
    <lineage>
        <taxon>Bacteria</taxon>
        <taxon>Bacillati</taxon>
        <taxon>Actinomycetota</taxon>
        <taxon>Actinomycetes</taxon>
        <taxon>Micromonosporales</taxon>
        <taxon>Micromonosporaceae</taxon>
        <taxon>Micromonospora</taxon>
    </lineage>
</organism>
<dbReference type="InterPro" id="IPR027387">
    <property type="entry name" value="Cytb/b6-like_sf"/>
</dbReference>
<dbReference type="GO" id="GO:0046872">
    <property type="term" value="F:metal ion binding"/>
    <property type="evidence" value="ECO:0007669"/>
    <property type="project" value="UniProtKB-KW"/>
</dbReference>
<dbReference type="EC" id="7.1.1.8" evidence="3"/>
<evidence type="ECO:0000256" key="15">
    <source>
        <dbReference type="ARBA" id="ARBA00023136"/>
    </source>
</evidence>
<feature type="transmembrane region" description="Helical" evidence="18">
    <location>
        <begin position="365"/>
        <end position="384"/>
    </location>
</feature>
<evidence type="ECO:0000313" key="21">
    <source>
        <dbReference type="Proteomes" id="UP000578819"/>
    </source>
</evidence>
<dbReference type="SUPFAM" id="SSF81342">
    <property type="entry name" value="Transmembrane di-heme cytochromes"/>
    <property type="match status" value="1"/>
</dbReference>
<evidence type="ECO:0000256" key="18">
    <source>
        <dbReference type="SAM" id="Phobius"/>
    </source>
</evidence>
<sequence length="534" mass="58665">MIVGRLVRALDDRLRVAPVARRALVKVFPDHWSFMLGEVALYSFVALVLTGVYLTFFFEPSTAERVYSGAYEPLSGSRVSSAYASTVELSFDVRSGLLIRQTHHWAALVFVGAIVLHLLRVFFTGAFRRPREINWLIGVTMLALALLNGFTGYSIPDDLLSGTGLRIIYSVVESIPVVGTWVAFLAFGGEFPTGQMIPRMFITHVLVVPAVLVALISVHLAILVRQKHSQFAGSGRTEYNVVGSRFWPSYTLRTLALLAWVLAVLFALGGLVQINPVWIYGPFDPAQVTAPAQPDWYVAWGDGALRLFPPVEFRIAGYLVPAPFLPGVVLGGLTFAGLYAWPFLDRRRGRNRAVHQLLDRPRDHPVRLAVGVAVLVFYALLVFAAADDVAARLLRVSLLDVVSVLRILVLVAPPVAGVVAYLAASALRRAQPPRPVEGRIEVWADPDRVWRWGYREPSSRRWLTGNRGFLSQQEAVTAAGTAYPGHQVVVVSPPPEATGPGVATRVAGRLARATGYLALLVIGVFRWRRGRPRG</sequence>
<evidence type="ECO:0000256" key="13">
    <source>
        <dbReference type="ARBA" id="ARBA00022989"/>
    </source>
</evidence>
<name>A0A7W7SX37_9ACTN</name>
<feature type="transmembrane region" description="Helical" evidence="18">
    <location>
        <begin position="167"/>
        <end position="189"/>
    </location>
</feature>
<dbReference type="SUPFAM" id="SSF81648">
    <property type="entry name" value="a domain/subunit of cytochrome bc1 complex (Ubiquinol-cytochrome c reductase)"/>
    <property type="match status" value="1"/>
</dbReference>
<keyword evidence="5" id="KW-0813">Transport</keyword>
<keyword evidence="21" id="KW-1185">Reference proteome</keyword>
<protein>
    <recommendedName>
        <fullName evidence="4">Cytochrome bc1 complex cytochrome b subunit</fullName>
        <ecNumber evidence="3">7.1.1.8</ecNumber>
    </recommendedName>
    <alternativeName>
        <fullName evidence="17">Cytochrome bc1 reductase complex subunit QcrB</fullName>
    </alternativeName>
</protein>
<evidence type="ECO:0000256" key="9">
    <source>
        <dbReference type="ARBA" id="ARBA00022692"/>
    </source>
</evidence>
<feature type="transmembrane region" description="Helical" evidence="18">
    <location>
        <begin position="255"/>
        <end position="274"/>
    </location>
</feature>
<feature type="transmembrane region" description="Helical" evidence="18">
    <location>
        <begin position="201"/>
        <end position="224"/>
    </location>
</feature>
<feature type="transmembrane region" description="Helical" evidence="18">
    <location>
        <begin position="39"/>
        <end position="58"/>
    </location>
</feature>
<dbReference type="Pfam" id="PF13631">
    <property type="entry name" value="Cytochrom_B_N_2"/>
    <property type="match status" value="1"/>
</dbReference>
<dbReference type="InterPro" id="IPR016174">
    <property type="entry name" value="Di-haem_cyt_TM"/>
</dbReference>
<keyword evidence="13 18" id="KW-1133">Transmembrane helix</keyword>
<keyword evidence="6" id="KW-1003">Cell membrane</keyword>
<feature type="transmembrane region" description="Helical" evidence="18">
    <location>
        <begin position="404"/>
        <end position="424"/>
    </location>
</feature>
<keyword evidence="12" id="KW-0249">Electron transport</keyword>
<keyword evidence="8" id="KW-0679">Respiratory chain</keyword>
<dbReference type="GO" id="GO:0022904">
    <property type="term" value="P:respiratory electron transport chain"/>
    <property type="evidence" value="ECO:0007669"/>
    <property type="project" value="InterPro"/>
</dbReference>
<evidence type="ECO:0000256" key="5">
    <source>
        <dbReference type="ARBA" id="ARBA00022448"/>
    </source>
</evidence>
<dbReference type="Gene3D" id="1.20.810.10">
    <property type="entry name" value="Cytochrome Bc1 Complex, Chain C"/>
    <property type="match status" value="1"/>
</dbReference>
<keyword evidence="11" id="KW-1278">Translocase</keyword>
<comment type="subcellular location">
    <subcellularLocation>
        <location evidence="2">Cell membrane</location>
        <topology evidence="2">Multi-pass membrane protein</topology>
    </subcellularLocation>
</comment>
<dbReference type="GO" id="GO:0008121">
    <property type="term" value="F:quinol-cytochrome-c reductase activity"/>
    <property type="evidence" value="ECO:0007669"/>
    <property type="project" value="UniProtKB-EC"/>
</dbReference>
<evidence type="ECO:0000256" key="7">
    <source>
        <dbReference type="ARBA" id="ARBA00022617"/>
    </source>
</evidence>
<evidence type="ECO:0000313" key="20">
    <source>
        <dbReference type="EMBL" id="MBB4962526.1"/>
    </source>
</evidence>
<evidence type="ECO:0000256" key="6">
    <source>
        <dbReference type="ARBA" id="ARBA00022475"/>
    </source>
</evidence>
<evidence type="ECO:0000256" key="8">
    <source>
        <dbReference type="ARBA" id="ARBA00022660"/>
    </source>
</evidence>
<dbReference type="AlphaFoldDB" id="A0A7W7SX37"/>